<feature type="region of interest" description="Disordered" evidence="1">
    <location>
        <begin position="70"/>
        <end position="131"/>
    </location>
</feature>
<keyword evidence="2" id="KW-0812">Transmembrane</keyword>
<feature type="transmembrane region" description="Helical" evidence="2">
    <location>
        <begin position="40"/>
        <end position="64"/>
    </location>
</feature>
<dbReference type="KEGG" id="cai:Caci_0764"/>
<dbReference type="InParanoid" id="C7Q0S1"/>
<keyword evidence="2" id="KW-1133">Transmembrane helix</keyword>
<reference evidence="3 4" key="1">
    <citation type="journal article" date="2009" name="Stand. Genomic Sci.">
        <title>Complete genome sequence of Catenulispora acidiphila type strain (ID 139908).</title>
        <authorList>
            <person name="Copeland A."/>
            <person name="Lapidus A."/>
            <person name="Glavina Del Rio T."/>
            <person name="Nolan M."/>
            <person name="Lucas S."/>
            <person name="Chen F."/>
            <person name="Tice H."/>
            <person name="Cheng J.F."/>
            <person name="Bruce D."/>
            <person name="Goodwin L."/>
            <person name="Pitluck S."/>
            <person name="Mikhailova N."/>
            <person name="Pati A."/>
            <person name="Ivanova N."/>
            <person name="Mavromatis K."/>
            <person name="Chen A."/>
            <person name="Palaniappan K."/>
            <person name="Chain P."/>
            <person name="Land M."/>
            <person name="Hauser L."/>
            <person name="Chang Y.J."/>
            <person name="Jeffries C.D."/>
            <person name="Chertkov O."/>
            <person name="Brettin T."/>
            <person name="Detter J.C."/>
            <person name="Han C."/>
            <person name="Ali Z."/>
            <person name="Tindall B.J."/>
            <person name="Goker M."/>
            <person name="Bristow J."/>
            <person name="Eisen J.A."/>
            <person name="Markowitz V."/>
            <person name="Hugenholtz P."/>
            <person name="Kyrpides N.C."/>
            <person name="Klenk H.P."/>
        </authorList>
    </citation>
    <scope>NUCLEOTIDE SEQUENCE [LARGE SCALE GENOMIC DNA]</scope>
    <source>
        <strain evidence="4">DSM 44928 / JCM 14897 / NBRC 102108 / NRRL B-24433 / ID139908</strain>
    </source>
</reference>
<protein>
    <submittedName>
        <fullName evidence="3">Uncharacterized protein</fullName>
    </submittedName>
</protein>
<proteinExistence type="predicted"/>
<gene>
    <name evidence="3" type="ordered locus">Caci_0764</name>
</gene>
<keyword evidence="2" id="KW-0472">Membrane</keyword>
<dbReference type="Proteomes" id="UP000000851">
    <property type="component" value="Chromosome"/>
</dbReference>
<name>C7Q0S1_CATAD</name>
<sequence length="281" mass="28803">MEETDVGRVLAAAAPDTVPTVAGLPERARALGRRRRRRRAALTTGGTGLALAGVVGAVVALGGFGGGGQPVRATSSPGHRHTDGGPGVPVPKPSTPMPTSPVPTTPASSSGAPTGSPTPSKPVLPSASDDPAADAKVLTAIKAALPAKDRDKPTLYRAAGEQNGYGAEYNWGPRSQESTLGVSVGSISPVLPGSDPTMCQSDTAHCTFGNATLHGDPVVWQYYYGSLSSPSLNIYDYKAMIGYLITADAPNASHLPDMTEMKDIGLNEQVASALLAAWPRQ</sequence>
<feature type="compositionally biased region" description="Pro residues" evidence="1">
    <location>
        <begin position="88"/>
        <end position="104"/>
    </location>
</feature>
<evidence type="ECO:0000256" key="1">
    <source>
        <dbReference type="SAM" id="MobiDB-lite"/>
    </source>
</evidence>
<dbReference type="STRING" id="479433.Caci_0764"/>
<keyword evidence="4" id="KW-1185">Reference proteome</keyword>
<accession>C7Q0S1</accession>
<feature type="compositionally biased region" description="Low complexity" evidence="1">
    <location>
        <begin position="105"/>
        <end position="118"/>
    </location>
</feature>
<evidence type="ECO:0000256" key="2">
    <source>
        <dbReference type="SAM" id="Phobius"/>
    </source>
</evidence>
<dbReference type="HOGENOM" id="CLU_989338_0_0_11"/>
<dbReference type="AlphaFoldDB" id="C7Q0S1"/>
<organism evidence="3 4">
    <name type="scientific">Catenulispora acidiphila (strain DSM 44928 / JCM 14897 / NBRC 102108 / NRRL B-24433 / ID139908)</name>
    <dbReference type="NCBI Taxonomy" id="479433"/>
    <lineage>
        <taxon>Bacteria</taxon>
        <taxon>Bacillati</taxon>
        <taxon>Actinomycetota</taxon>
        <taxon>Actinomycetes</taxon>
        <taxon>Catenulisporales</taxon>
        <taxon>Catenulisporaceae</taxon>
        <taxon>Catenulispora</taxon>
    </lineage>
</organism>
<dbReference type="EMBL" id="CP001700">
    <property type="protein sequence ID" value="ACU69699.1"/>
    <property type="molecule type" value="Genomic_DNA"/>
</dbReference>
<evidence type="ECO:0000313" key="4">
    <source>
        <dbReference type="Proteomes" id="UP000000851"/>
    </source>
</evidence>
<dbReference type="RefSeq" id="WP_012784994.1">
    <property type="nucleotide sequence ID" value="NC_013131.1"/>
</dbReference>
<evidence type="ECO:0000313" key="3">
    <source>
        <dbReference type="EMBL" id="ACU69699.1"/>
    </source>
</evidence>